<dbReference type="Pfam" id="PF05193">
    <property type="entry name" value="Peptidase_M16_C"/>
    <property type="match status" value="1"/>
</dbReference>
<dbReference type="GO" id="GO:0046872">
    <property type="term" value="F:metal ion binding"/>
    <property type="evidence" value="ECO:0007669"/>
    <property type="project" value="InterPro"/>
</dbReference>
<evidence type="ECO:0000313" key="4">
    <source>
        <dbReference type="Proteomes" id="UP000244168"/>
    </source>
</evidence>
<feature type="chain" id="PRO_5015456709" evidence="1">
    <location>
        <begin position="23"/>
        <end position="443"/>
    </location>
</feature>
<feature type="domain" description="Peptidase M16 C-terminal" evidence="2">
    <location>
        <begin position="189"/>
        <end position="356"/>
    </location>
</feature>
<dbReference type="AlphaFoldDB" id="A0A2T5JDI9"/>
<evidence type="ECO:0000256" key="1">
    <source>
        <dbReference type="SAM" id="SignalP"/>
    </source>
</evidence>
<keyword evidence="1" id="KW-0732">Signal</keyword>
<dbReference type="Gene3D" id="3.30.830.10">
    <property type="entry name" value="Metalloenzyme, LuxS/M16 peptidase-like"/>
    <property type="match status" value="2"/>
</dbReference>
<dbReference type="RefSeq" id="WP_107827738.1">
    <property type="nucleotide sequence ID" value="NZ_CP160205.1"/>
</dbReference>
<evidence type="ECO:0000259" key="2">
    <source>
        <dbReference type="Pfam" id="PF05193"/>
    </source>
</evidence>
<evidence type="ECO:0000313" key="3">
    <source>
        <dbReference type="EMBL" id="PTQ99826.1"/>
    </source>
</evidence>
<accession>A0A2T5JDI9</accession>
<dbReference type="InterPro" id="IPR007863">
    <property type="entry name" value="Peptidase_M16_C"/>
</dbReference>
<protein>
    <submittedName>
        <fullName evidence="3">Putative Zn-dependent peptidase</fullName>
    </submittedName>
</protein>
<sequence>MKKNMFLLLVTASIFSINAAHAQNEPYETTVDGVKVIVQPSGNDIVEIQTVIKGGVQNYPATKAGIESLTMSSLTECGTLKHDKNAFKDLLDKVSADMSGYANKDYSVVRMNCIKSDFETVWPLYTEAITQPKFDAKDFEIVKENAITALKAADGQPDAAIDNFANKVAFVGRDYAVNPLGSLETVPALTVNDVKAYYPTILTRSRMLIVVVADLPKADIEQKVKAMLAGVKQGAPFTLKKSFFRPYSNQFKSDARELATNYVEGITSGPQAGSIDFDAFNIAMNIFYDRHFLDVRTNNGLSYAPQARFSVGATSVAKITVSTTKPNDYIAVFDKLVDRTKHEGFTADEVKNMKATYLTSFYYRNETNRAQAGAIVSNEVLFNDWKRINTLVSKVQALTVNQVSDAFRKYIGNMIWVYQGDPKQVDPLLYINGTLKHDNPVTH</sequence>
<keyword evidence="4" id="KW-1185">Reference proteome</keyword>
<comment type="caution">
    <text evidence="3">The sequence shown here is derived from an EMBL/GenBank/DDBJ whole genome shotgun (WGS) entry which is preliminary data.</text>
</comment>
<dbReference type="Proteomes" id="UP000244168">
    <property type="component" value="Unassembled WGS sequence"/>
</dbReference>
<reference evidence="3 4" key="1">
    <citation type="submission" date="2018-04" db="EMBL/GenBank/DDBJ databases">
        <title>Genomic Encyclopedia of Archaeal and Bacterial Type Strains, Phase II (KMG-II): from individual species to whole genera.</title>
        <authorList>
            <person name="Goeker M."/>
        </authorList>
    </citation>
    <scope>NUCLEOTIDE SEQUENCE [LARGE SCALE GENOMIC DNA]</scope>
    <source>
        <strain evidence="3 4">DSM 26809</strain>
    </source>
</reference>
<dbReference type="SUPFAM" id="SSF63411">
    <property type="entry name" value="LuxS/MPP-like metallohydrolase"/>
    <property type="match status" value="2"/>
</dbReference>
<organism evidence="3 4">
    <name type="scientific">Mucilaginibacter yixingensis</name>
    <dbReference type="NCBI Taxonomy" id="1295612"/>
    <lineage>
        <taxon>Bacteria</taxon>
        <taxon>Pseudomonadati</taxon>
        <taxon>Bacteroidota</taxon>
        <taxon>Sphingobacteriia</taxon>
        <taxon>Sphingobacteriales</taxon>
        <taxon>Sphingobacteriaceae</taxon>
        <taxon>Mucilaginibacter</taxon>
    </lineage>
</organism>
<feature type="signal peptide" evidence="1">
    <location>
        <begin position="1"/>
        <end position="22"/>
    </location>
</feature>
<dbReference type="EMBL" id="QAOQ01000002">
    <property type="protein sequence ID" value="PTQ99826.1"/>
    <property type="molecule type" value="Genomic_DNA"/>
</dbReference>
<proteinExistence type="predicted"/>
<dbReference type="OrthoDB" id="9811314at2"/>
<gene>
    <name evidence="3" type="ORF">C8P68_102656</name>
</gene>
<name>A0A2T5JDI9_9SPHI</name>
<dbReference type="PANTHER" id="PTHR11851">
    <property type="entry name" value="METALLOPROTEASE"/>
    <property type="match status" value="1"/>
</dbReference>
<dbReference type="InterPro" id="IPR050361">
    <property type="entry name" value="MPP/UQCRC_Complex"/>
</dbReference>
<dbReference type="InterPro" id="IPR011249">
    <property type="entry name" value="Metalloenz_LuxS/M16"/>
</dbReference>